<feature type="compositionally biased region" description="Gly residues" evidence="1">
    <location>
        <begin position="833"/>
        <end position="842"/>
    </location>
</feature>
<feature type="compositionally biased region" description="Low complexity" evidence="1">
    <location>
        <begin position="847"/>
        <end position="872"/>
    </location>
</feature>
<dbReference type="OrthoDB" id="9806395at2"/>
<evidence type="ECO:0000313" key="5">
    <source>
        <dbReference type="Proteomes" id="UP000231451"/>
    </source>
</evidence>
<gene>
    <name evidence="4" type="ORF">CSQ87_03770</name>
</gene>
<dbReference type="PROSITE" id="PS50234">
    <property type="entry name" value="VWFA"/>
    <property type="match status" value="1"/>
</dbReference>
<dbReference type="Gene3D" id="3.40.50.410">
    <property type="entry name" value="von Willebrand factor, type A domain"/>
    <property type="match status" value="1"/>
</dbReference>
<name>A0A2M9HFF7_9BIFI</name>
<dbReference type="InterPro" id="IPR036465">
    <property type="entry name" value="vWFA_dom_sf"/>
</dbReference>
<dbReference type="InterPro" id="IPR002035">
    <property type="entry name" value="VWF_A"/>
</dbReference>
<evidence type="ECO:0000259" key="3">
    <source>
        <dbReference type="PROSITE" id="PS50234"/>
    </source>
</evidence>
<dbReference type="AlphaFoldDB" id="A0A2M9HFF7"/>
<feature type="region of interest" description="Disordered" evidence="1">
    <location>
        <begin position="820"/>
        <end position="889"/>
    </location>
</feature>
<feature type="compositionally biased region" description="Polar residues" evidence="1">
    <location>
        <begin position="873"/>
        <end position="889"/>
    </location>
</feature>
<dbReference type="SMART" id="SM00327">
    <property type="entry name" value="VWA"/>
    <property type="match status" value="1"/>
</dbReference>
<evidence type="ECO:0000256" key="2">
    <source>
        <dbReference type="SAM" id="Phobius"/>
    </source>
</evidence>
<keyword evidence="5" id="KW-1185">Reference proteome</keyword>
<reference evidence="4 5" key="1">
    <citation type="submission" date="2017-10" db="EMBL/GenBank/DDBJ databases">
        <title>Draft genome sequences of strains TRE 1, TRE 9, TRE H and TRI 7, isolated from tamarins, belonging to four potential novel Bifidobacterium species.</title>
        <authorList>
            <person name="Mattarelli P."/>
            <person name="Modesto M."/>
            <person name="Puglisi E."/>
            <person name="Morelli L."/>
            <person name="Spezio C."/>
            <person name="Bonetti A."/>
            <person name="Sandri C."/>
        </authorList>
    </citation>
    <scope>NUCLEOTIDE SEQUENCE [LARGE SCALE GENOMIC DNA]</scope>
    <source>
        <strain evidence="5">TRI7</strain>
    </source>
</reference>
<feature type="domain" description="VWFA" evidence="3">
    <location>
        <begin position="81"/>
        <end position="251"/>
    </location>
</feature>
<proteinExistence type="predicted"/>
<dbReference type="CDD" id="cd00198">
    <property type="entry name" value="vWFA"/>
    <property type="match status" value="1"/>
</dbReference>
<dbReference type="Pfam" id="PF00092">
    <property type="entry name" value="VWA"/>
    <property type="match status" value="1"/>
</dbReference>
<organism evidence="4 5">
    <name type="scientific">Bifidobacterium simiarum</name>
    <dbReference type="NCBI Taxonomy" id="2045441"/>
    <lineage>
        <taxon>Bacteria</taxon>
        <taxon>Bacillati</taxon>
        <taxon>Actinomycetota</taxon>
        <taxon>Actinomycetes</taxon>
        <taxon>Bifidobacteriales</taxon>
        <taxon>Bifidobacteriaceae</taxon>
        <taxon>Bifidobacterium</taxon>
    </lineage>
</organism>
<dbReference type="EMBL" id="PEBK01000003">
    <property type="protein sequence ID" value="PJM75550.1"/>
    <property type="molecule type" value="Genomic_DNA"/>
</dbReference>
<keyword evidence="2" id="KW-0472">Membrane</keyword>
<accession>A0A2M9HFF7</accession>
<keyword evidence="2" id="KW-0812">Transmembrane</keyword>
<evidence type="ECO:0000313" key="4">
    <source>
        <dbReference type="EMBL" id="PJM75550.1"/>
    </source>
</evidence>
<evidence type="ECO:0000256" key="1">
    <source>
        <dbReference type="SAM" id="MobiDB-lite"/>
    </source>
</evidence>
<keyword evidence="2" id="KW-1133">Transmembrane helix</keyword>
<comment type="caution">
    <text evidence="4">The sequence shown here is derived from an EMBL/GenBank/DDBJ whole genome shotgun (WGS) entry which is preliminary data.</text>
</comment>
<protein>
    <recommendedName>
        <fullName evidence="3">VWFA domain-containing protein</fullName>
    </recommendedName>
</protein>
<sequence>MNMRNHAMAWHGFNTYRLRRGIRSRPDRFREERIMQRLRSVFAGMLSVVLTVAMIFGFGASQAVAAENGVATTTSSSTHNAIVLVLDNSGSMYGEPIERLKTATKQFVSKVLAKDPQSQISLVSFSNDTTVQDFTNDKTTLNNFADKNLFGDSGTDVTAGLQKADEVLKNFKDTASVKYARSIVTMSDGWPNSAESATNQAKSMFPSYNMYSVGFYPYEDNSASTFMKSIQNKGYFEANDLDALIQKFDEIADVILNPPVVNVSHAYNHASESGGFPWNGMWINVRVSNPGSKPLSNVQVKLKLDKYMWLAGDAAEQKITDIPAKSDKTVKWLVFFKSDTAAHVKTQTPSVIVSGDRFISVTASDRISTIWVTKTTIFTFGVDNWSFPNPTDWKLSDKDLDALKHSGLSDTDYQTLKATSEKYAKDGGTNGNCAGMAITEILAKVGYDFPDVSAKNLHSVPKNDEVISYINYYALGQFTYASLSRMTNTTNLPEKNKISQLKQKLATGNVPVLLGIRYIDKKNNGKGNWGHMVVADQYDIGSYKIDDKEYNLRVRIIDNNTPDQQKAYLYANTQTGHWKLKNSQDEDKEEGNTENGQTTIGYISNVVEEMTPFNHQTASSNYQAWLSASNQTFWHNLKVSIQATGKTITWPAHQLMSDPRFTVIPSFNGSTDSSSTVSLPATQPYTITSSGESDYAMRYPNIYLNAQADKATSTTFNPNASVSVNGSKGSYRLLSTVDKGTPWSAFAVSGNNGGNVSLNRIANGDYVVRADNLKNVSITAENRNETKSITVSTDAHKIGIKAQGNNLVAAIDKDNNGSFETVIASSDGSQNGSNGGQHGNNGGTPTAPNSGNGGPSASANGSHANAATNAGSKNSVTTKTADANNGPQKLSRTGVAIVAIAAAAGVLLAGGVIILVARRRREE</sequence>
<feature type="transmembrane region" description="Helical" evidence="2">
    <location>
        <begin position="894"/>
        <end position="917"/>
    </location>
</feature>
<dbReference type="SUPFAM" id="SSF53300">
    <property type="entry name" value="vWA-like"/>
    <property type="match status" value="1"/>
</dbReference>
<dbReference type="Proteomes" id="UP000231451">
    <property type="component" value="Unassembled WGS sequence"/>
</dbReference>